<feature type="region of interest" description="Disordered" evidence="1">
    <location>
        <begin position="398"/>
        <end position="420"/>
    </location>
</feature>
<comment type="caution">
    <text evidence="4">The sequence shown here is derived from an EMBL/GenBank/DDBJ whole genome shotgun (WGS) entry which is preliminary data.</text>
</comment>
<gene>
    <name evidence="4" type="ORF">Ahy_A08g041102</name>
</gene>
<dbReference type="AlphaFoldDB" id="A0A445C1N5"/>
<reference evidence="4 5" key="1">
    <citation type="submission" date="2019-01" db="EMBL/GenBank/DDBJ databases">
        <title>Sequencing of cultivated peanut Arachis hypogaea provides insights into genome evolution and oil improvement.</title>
        <authorList>
            <person name="Chen X."/>
        </authorList>
    </citation>
    <scope>NUCLEOTIDE SEQUENCE [LARGE SCALE GENOMIC DNA]</scope>
    <source>
        <strain evidence="5">cv. Fuhuasheng</strain>
        <tissue evidence="4">Leaves</tissue>
    </source>
</reference>
<evidence type="ECO:0000313" key="4">
    <source>
        <dbReference type="EMBL" id="RYR44828.1"/>
    </source>
</evidence>
<dbReference type="EMBL" id="SDMP01000008">
    <property type="protein sequence ID" value="RYR44828.1"/>
    <property type="molecule type" value="Genomic_DNA"/>
</dbReference>
<dbReference type="Pfam" id="PF10536">
    <property type="entry name" value="PMD"/>
    <property type="match status" value="1"/>
</dbReference>
<proteinExistence type="predicted"/>
<keyword evidence="2" id="KW-1133">Transmembrane helix</keyword>
<feature type="region of interest" description="Disordered" evidence="1">
    <location>
        <begin position="235"/>
        <end position="256"/>
    </location>
</feature>
<keyword evidence="2" id="KW-0472">Membrane</keyword>
<keyword evidence="5" id="KW-1185">Reference proteome</keyword>
<evidence type="ECO:0000259" key="3">
    <source>
        <dbReference type="Pfam" id="PF10536"/>
    </source>
</evidence>
<feature type="domain" description="Aminotransferase-like plant mobile" evidence="3">
    <location>
        <begin position="2"/>
        <end position="213"/>
    </location>
</feature>
<sequence>MGSYSWGVAALAWLYRCMCRVANRNITNLAGPLQLLQSWIFWRFPMLKPPSFDAFSFPLASRWATYLPSSDGKERWIMQYRLALDRLTHRDVSILFLFVVILIVFFTLICIHWYNADLASCLSDCVGALWFAGLIEWHQVDRVFPQLGDIQHLPEPALNIEYLHSKDGRGGDRWFPTYYRTWHQHWDERLRSVLSVQRVPDLGPSPEYLDWWHHVAHRILSPGVAFADPRPTQVPDDAILRGSSQTPTRVPASDMPDNRCLERRRCIGTRATDRDWRWLDDKMQEEQVGGDDGGQADHRLRRSSAKRRAARGGGAPPVHHDDKAGLSRQHPTNTHAGGTMEASMGGTPFTHVSSSQVLHGCSTQLLADLATTSFTMDFDDQLGDPNYMRILMSSYGYQSPIPGGPSDPTEYRPQPTDMPETQVPETQLLVDLNEPADSPYDTWFGMGGRHHLHLELGHRRLRREIGERLGLGVRLDVAQARTYLVHSEAIMMVTVTNSSIRLS</sequence>
<dbReference type="GO" id="GO:0010073">
    <property type="term" value="P:meristem maintenance"/>
    <property type="evidence" value="ECO:0007669"/>
    <property type="project" value="InterPro"/>
</dbReference>
<dbReference type="InterPro" id="IPR019557">
    <property type="entry name" value="AminoTfrase-like_pln_mobile"/>
</dbReference>
<evidence type="ECO:0000313" key="5">
    <source>
        <dbReference type="Proteomes" id="UP000289738"/>
    </source>
</evidence>
<name>A0A445C1N5_ARAHY</name>
<organism evidence="4 5">
    <name type="scientific">Arachis hypogaea</name>
    <name type="common">Peanut</name>
    <dbReference type="NCBI Taxonomy" id="3818"/>
    <lineage>
        <taxon>Eukaryota</taxon>
        <taxon>Viridiplantae</taxon>
        <taxon>Streptophyta</taxon>
        <taxon>Embryophyta</taxon>
        <taxon>Tracheophyta</taxon>
        <taxon>Spermatophyta</taxon>
        <taxon>Magnoliopsida</taxon>
        <taxon>eudicotyledons</taxon>
        <taxon>Gunneridae</taxon>
        <taxon>Pentapetalae</taxon>
        <taxon>rosids</taxon>
        <taxon>fabids</taxon>
        <taxon>Fabales</taxon>
        <taxon>Fabaceae</taxon>
        <taxon>Papilionoideae</taxon>
        <taxon>50 kb inversion clade</taxon>
        <taxon>dalbergioids sensu lato</taxon>
        <taxon>Dalbergieae</taxon>
        <taxon>Pterocarpus clade</taxon>
        <taxon>Arachis</taxon>
    </lineage>
</organism>
<evidence type="ECO:0000256" key="1">
    <source>
        <dbReference type="SAM" id="MobiDB-lite"/>
    </source>
</evidence>
<evidence type="ECO:0000256" key="2">
    <source>
        <dbReference type="SAM" id="Phobius"/>
    </source>
</evidence>
<dbReference type="PANTHER" id="PTHR46033:SF8">
    <property type="entry name" value="PROTEIN MAINTENANCE OF MERISTEMS-LIKE"/>
    <property type="match status" value="1"/>
</dbReference>
<feature type="transmembrane region" description="Helical" evidence="2">
    <location>
        <begin position="94"/>
        <end position="114"/>
    </location>
</feature>
<feature type="region of interest" description="Disordered" evidence="1">
    <location>
        <begin position="285"/>
        <end position="348"/>
    </location>
</feature>
<dbReference type="PANTHER" id="PTHR46033">
    <property type="entry name" value="PROTEIN MAIN-LIKE 2"/>
    <property type="match status" value="1"/>
</dbReference>
<keyword evidence="2" id="KW-0812">Transmembrane</keyword>
<protein>
    <recommendedName>
        <fullName evidence="3">Aminotransferase-like plant mobile domain-containing protein</fullName>
    </recommendedName>
</protein>
<accession>A0A445C1N5</accession>
<dbReference type="Proteomes" id="UP000289738">
    <property type="component" value="Chromosome A08"/>
</dbReference>
<feature type="compositionally biased region" description="Basic residues" evidence="1">
    <location>
        <begin position="299"/>
        <end position="310"/>
    </location>
</feature>
<dbReference type="InterPro" id="IPR044824">
    <property type="entry name" value="MAIN-like"/>
</dbReference>